<keyword evidence="3" id="KW-0663">Pyridoxal phosphate</keyword>
<feature type="region of interest" description="Disordered" evidence="6">
    <location>
        <begin position="46"/>
        <end position="65"/>
    </location>
</feature>
<feature type="compositionally biased region" description="Polar residues" evidence="6">
    <location>
        <begin position="46"/>
        <end position="59"/>
    </location>
</feature>
<dbReference type="AlphaFoldDB" id="A0A1H1Y5Q6"/>
<dbReference type="GO" id="GO:0016829">
    <property type="term" value="F:lyase activity"/>
    <property type="evidence" value="ECO:0007669"/>
    <property type="project" value="UniProtKB-KW"/>
</dbReference>
<dbReference type="InterPro" id="IPR000192">
    <property type="entry name" value="Aminotrans_V_dom"/>
</dbReference>
<sequence>MYIFMYIPRGSAPFSPLMVRRMLCRMGAPDLASGSILADAAGTRSAPNQARSAHASTSPAHADPRLALVGSDTEVPLVSGEMRRFVNLDYAASAPALRAVHDAVEELLGWYSSVHRGAGFKSRASTAAYEGARESIRRFVGGRSDDAVIITRNTTDSINLLAASLPPGTHVIAFAGEHHANLLPWRRLKAHYLNAPATPALMLEQLESALSALPHGAAARLVAVTGASNVTGEIWPIAEIARVAHAHGARVLVDAAQLAPHSPIDMAADDIDYLAFSGHKLYAPYGAGALLGRRDWLASGDPFLRGGGAVKLVSIAETLWAELPERQEAGSPNVLGAVALGVACDTLVAVGMARIAAEERELLGYALGRLAAVDGFHPLRVWPAEHARVGLVTFAVRGMPYDLLAAALSAEHGIGIRHGCFCAHPLMVSLLEISDAEVHRLFDETRLGHHERLPGAARASLGLGSTRADVDALCTALDALVADGPRWTYSVDPDTGMYEPDPDPRPLPALGMRLVEHPTGHASLHGHAHSHGESA</sequence>
<feature type="domain" description="Aminotransferase class V" evidence="7">
    <location>
        <begin position="86"/>
        <end position="473"/>
    </location>
</feature>
<evidence type="ECO:0000256" key="6">
    <source>
        <dbReference type="SAM" id="MobiDB-lite"/>
    </source>
</evidence>
<evidence type="ECO:0000256" key="5">
    <source>
        <dbReference type="RuleBase" id="RU004504"/>
    </source>
</evidence>
<dbReference type="InterPro" id="IPR015422">
    <property type="entry name" value="PyrdxlP-dep_Trfase_small"/>
</dbReference>
<keyword evidence="9" id="KW-1185">Reference proteome</keyword>
<dbReference type="PROSITE" id="PS00595">
    <property type="entry name" value="AA_TRANSFER_CLASS_5"/>
    <property type="match status" value="1"/>
</dbReference>
<evidence type="ECO:0000313" key="8">
    <source>
        <dbReference type="EMBL" id="SDT16754.1"/>
    </source>
</evidence>
<dbReference type="STRING" id="412690.SAMN04489834_2985"/>
<organism evidence="8 9">
    <name type="scientific">Microterricola viridarii</name>
    <dbReference type="NCBI Taxonomy" id="412690"/>
    <lineage>
        <taxon>Bacteria</taxon>
        <taxon>Bacillati</taxon>
        <taxon>Actinomycetota</taxon>
        <taxon>Actinomycetes</taxon>
        <taxon>Micrococcales</taxon>
        <taxon>Microbacteriaceae</taxon>
        <taxon>Microterricola</taxon>
    </lineage>
</organism>
<evidence type="ECO:0000256" key="4">
    <source>
        <dbReference type="ARBA" id="ARBA00050776"/>
    </source>
</evidence>
<dbReference type="EMBL" id="LT629742">
    <property type="protein sequence ID" value="SDT16754.1"/>
    <property type="molecule type" value="Genomic_DNA"/>
</dbReference>
<reference evidence="9" key="1">
    <citation type="submission" date="2016-10" db="EMBL/GenBank/DDBJ databases">
        <authorList>
            <person name="Varghese N."/>
            <person name="Submissions S."/>
        </authorList>
    </citation>
    <scope>NUCLEOTIDE SEQUENCE [LARGE SCALE GENOMIC DNA]</scope>
    <source>
        <strain evidence="9">DSM 21772</strain>
    </source>
</reference>
<dbReference type="InterPro" id="IPR015421">
    <property type="entry name" value="PyrdxlP-dep_Trfase_major"/>
</dbReference>
<comment type="similarity">
    <text evidence="2">Belongs to the class-V pyridoxal-phosphate-dependent aminotransferase family. Csd subfamily.</text>
</comment>
<dbReference type="InterPro" id="IPR020578">
    <property type="entry name" value="Aminotrans_V_PyrdxlP_BS"/>
</dbReference>
<comment type="cofactor">
    <cofactor evidence="1 5">
        <name>pyridoxal 5'-phosphate</name>
        <dbReference type="ChEBI" id="CHEBI:597326"/>
    </cofactor>
</comment>
<gene>
    <name evidence="8" type="ORF">SAMN04489834_2985</name>
</gene>
<dbReference type="Proteomes" id="UP000181956">
    <property type="component" value="Chromosome I"/>
</dbReference>
<name>A0A1H1Y5Q6_9MICO</name>
<evidence type="ECO:0000259" key="7">
    <source>
        <dbReference type="Pfam" id="PF00266"/>
    </source>
</evidence>
<evidence type="ECO:0000313" key="9">
    <source>
        <dbReference type="Proteomes" id="UP000181956"/>
    </source>
</evidence>
<evidence type="ECO:0000256" key="2">
    <source>
        <dbReference type="ARBA" id="ARBA00010447"/>
    </source>
</evidence>
<proteinExistence type="inferred from homology"/>
<keyword evidence="8" id="KW-0456">Lyase</keyword>
<protein>
    <submittedName>
        <fullName evidence="8">Selenocysteine lyase/Cysteine desulfurase</fullName>
    </submittedName>
</protein>
<dbReference type="Pfam" id="PF00266">
    <property type="entry name" value="Aminotran_5"/>
    <property type="match status" value="1"/>
</dbReference>
<dbReference type="PANTHER" id="PTHR43586:SF8">
    <property type="entry name" value="CYSTEINE DESULFURASE 1, CHLOROPLASTIC"/>
    <property type="match status" value="1"/>
</dbReference>
<accession>A0A1H1Y5Q6</accession>
<dbReference type="SUPFAM" id="SSF53383">
    <property type="entry name" value="PLP-dependent transferases"/>
    <property type="match status" value="1"/>
</dbReference>
<comment type="catalytic activity">
    <reaction evidence="4">
        <text>(sulfur carrier)-H + L-cysteine = (sulfur carrier)-SH + L-alanine</text>
        <dbReference type="Rhea" id="RHEA:43892"/>
        <dbReference type="Rhea" id="RHEA-COMP:14737"/>
        <dbReference type="Rhea" id="RHEA-COMP:14739"/>
        <dbReference type="ChEBI" id="CHEBI:29917"/>
        <dbReference type="ChEBI" id="CHEBI:35235"/>
        <dbReference type="ChEBI" id="CHEBI:57972"/>
        <dbReference type="ChEBI" id="CHEBI:64428"/>
        <dbReference type="EC" id="2.8.1.7"/>
    </reaction>
</comment>
<dbReference type="Gene3D" id="3.90.1150.10">
    <property type="entry name" value="Aspartate Aminotransferase, domain 1"/>
    <property type="match status" value="1"/>
</dbReference>
<dbReference type="Gene3D" id="3.40.640.10">
    <property type="entry name" value="Type I PLP-dependent aspartate aminotransferase-like (Major domain)"/>
    <property type="match status" value="1"/>
</dbReference>
<dbReference type="InterPro" id="IPR015424">
    <property type="entry name" value="PyrdxlP-dep_Trfase"/>
</dbReference>
<dbReference type="GO" id="GO:0031071">
    <property type="term" value="F:cysteine desulfurase activity"/>
    <property type="evidence" value="ECO:0007669"/>
    <property type="project" value="UniProtKB-EC"/>
</dbReference>
<evidence type="ECO:0000256" key="1">
    <source>
        <dbReference type="ARBA" id="ARBA00001933"/>
    </source>
</evidence>
<dbReference type="PANTHER" id="PTHR43586">
    <property type="entry name" value="CYSTEINE DESULFURASE"/>
    <property type="match status" value="1"/>
</dbReference>
<evidence type="ECO:0000256" key="3">
    <source>
        <dbReference type="ARBA" id="ARBA00022898"/>
    </source>
</evidence>